<dbReference type="EMBL" id="WHWB01033191">
    <property type="protein sequence ID" value="KAJ7421537.1"/>
    <property type="molecule type" value="Genomic_DNA"/>
</dbReference>
<name>A0ABQ9DHW4_9PASS</name>
<evidence type="ECO:0000313" key="2">
    <source>
        <dbReference type="Proteomes" id="UP001145742"/>
    </source>
</evidence>
<organism evidence="1 2">
    <name type="scientific">Willisornis vidua</name>
    <name type="common">Xingu scale-backed antbird</name>
    <dbReference type="NCBI Taxonomy" id="1566151"/>
    <lineage>
        <taxon>Eukaryota</taxon>
        <taxon>Metazoa</taxon>
        <taxon>Chordata</taxon>
        <taxon>Craniata</taxon>
        <taxon>Vertebrata</taxon>
        <taxon>Euteleostomi</taxon>
        <taxon>Archelosauria</taxon>
        <taxon>Archosauria</taxon>
        <taxon>Dinosauria</taxon>
        <taxon>Saurischia</taxon>
        <taxon>Theropoda</taxon>
        <taxon>Coelurosauria</taxon>
        <taxon>Aves</taxon>
        <taxon>Neognathae</taxon>
        <taxon>Neoaves</taxon>
        <taxon>Telluraves</taxon>
        <taxon>Australaves</taxon>
        <taxon>Passeriformes</taxon>
        <taxon>Thamnophilidae</taxon>
        <taxon>Willisornis</taxon>
    </lineage>
</organism>
<comment type="caution">
    <text evidence="1">The sequence shown here is derived from an EMBL/GenBank/DDBJ whole genome shotgun (WGS) entry which is preliminary data.</text>
</comment>
<keyword evidence="2" id="KW-1185">Reference proteome</keyword>
<evidence type="ECO:0000313" key="1">
    <source>
        <dbReference type="EMBL" id="KAJ7421537.1"/>
    </source>
</evidence>
<protein>
    <submittedName>
        <fullName evidence="1">Uncharacterized protein</fullName>
    </submittedName>
</protein>
<gene>
    <name evidence="1" type="ORF">WISP_41973</name>
</gene>
<proteinExistence type="predicted"/>
<reference evidence="1" key="1">
    <citation type="submission" date="2019-10" db="EMBL/GenBank/DDBJ databases">
        <authorList>
            <person name="Soares A.E.R."/>
            <person name="Aleixo A."/>
            <person name="Schneider P."/>
            <person name="Miyaki C.Y."/>
            <person name="Schneider M.P."/>
            <person name="Mello C."/>
            <person name="Vasconcelos A.T.R."/>
        </authorList>
    </citation>
    <scope>NUCLEOTIDE SEQUENCE</scope>
    <source>
        <tissue evidence="1">Muscle</tissue>
    </source>
</reference>
<sequence length="98" mass="11091">MTDNKLMPYFVAEPRVSNRHHLILDSTCGAKPPPETSPTAEKGEFMKLRTKMTTGDEGREKKGWEKKEGEKSFCSLTLVQSISDATVVRVNKTFWTEV</sequence>
<accession>A0ABQ9DHW4</accession>
<dbReference type="Proteomes" id="UP001145742">
    <property type="component" value="Unassembled WGS sequence"/>
</dbReference>